<organism evidence="1">
    <name type="scientific">hydrothermal vent metagenome</name>
    <dbReference type="NCBI Taxonomy" id="652676"/>
    <lineage>
        <taxon>unclassified sequences</taxon>
        <taxon>metagenomes</taxon>
        <taxon>ecological metagenomes</taxon>
    </lineage>
</organism>
<name>A0A3B0Z4G9_9ZZZZ</name>
<gene>
    <name evidence="1" type="ORF">MNBD_GAMMA14-726</name>
</gene>
<proteinExistence type="predicted"/>
<reference evidence="1" key="1">
    <citation type="submission" date="2018-06" db="EMBL/GenBank/DDBJ databases">
        <authorList>
            <person name="Zhirakovskaya E."/>
        </authorList>
    </citation>
    <scope>NUCLEOTIDE SEQUENCE</scope>
</reference>
<protein>
    <submittedName>
        <fullName evidence="1">Uncharacterized protein</fullName>
    </submittedName>
</protein>
<dbReference type="EMBL" id="UOFM01000513">
    <property type="protein sequence ID" value="VAW83113.1"/>
    <property type="molecule type" value="Genomic_DNA"/>
</dbReference>
<dbReference type="SUPFAM" id="SSF48695">
    <property type="entry name" value="Multiheme cytochromes"/>
    <property type="match status" value="1"/>
</dbReference>
<accession>A0A3B0Z4G9</accession>
<sequence length="420" mass="46579">MNARYVIALALLAGSLVTAAVFLYSPASTPPDDNTSIASFIEKHWQHPIAAQGAAPPDYSTREASLDASACGVCHSAQYQDWSNSLHSRSVGAGLQWQLQVLPPVQALKCLNCHAPLAEQKTLLAQKLDWPGVNRQPPPAYVPQDLHRQGVSCPVCHLRRQQRFGPPPGPGIPPGDTPGLPHGGYSAQQAFTDSRFCSTCHQFPEDGPAINGKLLENTYAEWRDSPYPARGKSCQSCHMPQRKHLWRGIHDPAMVRQALSVDLDTTLVNDHEVAVQAQVRNSGAGHFFPTYLVARVEVSLWLLDPQGKRQTQLASAIISRDLDIWLTEEYSDTRLAPNETLTLKAQLDRPRQPGWQIELRIDVAPREHYERMFESVLRDQGDKLSMTVREELETALGEARNSHYNALKTRRPLPAVAIAN</sequence>
<dbReference type="Gene3D" id="1.10.1130.10">
    <property type="entry name" value="Flavocytochrome C3, Chain A"/>
    <property type="match status" value="1"/>
</dbReference>
<evidence type="ECO:0000313" key="1">
    <source>
        <dbReference type="EMBL" id="VAW83113.1"/>
    </source>
</evidence>
<dbReference type="AlphaFoldDB" id="A0A3B0Z4G9"/>
<dbReference type="InterPro" id="IPR036280">
    <property type="entry name" value="Multihaem_cyt_sf"/>
</dbReference>